<dbReference type="Pfam" id="PF03477">
    <property type="entry name" value="ATP-cone"/>
    <property type="match status" value="1"/>
</dbReference>
<evidence type="ECO:0000313" key="5">
    <source>
        <dbReference type="EMBL" id="PVH38422.1"/>
    </source>
</evidence>
<dbReference type="FunFam" id="3.20.70.20:FF:000041">
    <property type="entry name" value="Ribonucleotide reductase catalytic subunit M1"/>
    <property type="match status" value="1"/>
</dbReference>
<sequence length="336" mass="37588">MPEQRGKTPPRPRAKVKQSIFFPISHQKKQILHFSITPCLIRAGKAFKSPPKPYALLLIHRLPLTCPLKSELGAGASISCSTEVLAGGRAEGNMYVVKRDGRQEAVHFDKITARLKKLSYGLSQEHCDPVLIAQKVGAGVYKGVTTSQLDELAAETASAMTASHPDYASLAARIAVSNLHKNTKKSFSETIKDMYMHFNERSGLMAPLVAEDVYEIIMKNASRLDSEIIYDRDFDYDYFGFKTLERSYLLKLGGKVVERPQHMLMRVSVGIHKEDIESAIKTYHLMSQRWFTHASPTLFNAGTPRPQLSSCFLICMKDDSIEGIYDTLKECAVISK</sequence>
<organism evidence="5">
    <name type="scientific">Panicum hallii</name>
    <dbReference type="NCBI Taxonomy" id="206008"/>
    <lineage>
        <taxon>Eukaryota</taxon>
        <taxon>Viridiplantae</taxon>
        <taxon>Streptophyta</taxon>
        <taxon>Embryophyta</taxon>
        <taxon>Tracheophyta</taxon>
        <taxon>Spermatophyta</taxon>
        <taxon>Magnoliopsida</taxon>
        <taxon>Liliopsida</taxon>
        <taxon>Poales</taxon>
        <taxon>Poaceae</taxon>
        <taxon>PACMAD clade</taxon>
        <taxon>Panicoideae</taxon>
        <taxon>Panicodae</taxon>
        <taxon>Paniceae</taxon>
        <taxon>Panicinae</taxon>
        <taxon>Panicum</taxon>
        <taxon>Panicum sect. Panicum</taxon>
    </lineage>
</organism>
<dbReference type="PANTHER" id="PTHR11573">
    <property type="entry name" value="RIBONUCLEOSIDE-DIPHOSPHATE REDUCTASE LARGE CHAIN"/>
    <property type="match status" value="1"/>
</dbReference>
<dbReference type="InterPro" id="IPR013509">
    <property type="entry name" value="RNR_lsu_N"/>
</dbReference>
<protein>
    <recommendedName>
        <fullName evidence="4">ATP-cone domain-containing protein</fullName>
    </recommendedName>
</protein>
<dbReference type="GO" id="GO:0005971">
    <property type="term" value="C:ribonucleoside-diphosphate reductase complex"/>
    <property type="evidence" value="ECO:0007669"/>
    <property type="project" value="TreeGrafter"/>
</dbReference>
<dbReference type="Pfam" id="PF00317">
    <property type="entry name" value="Ribonuc_red_lgN"/>
    <property type="match status" value="1"/>
</dbReference>
<dbReference type="InterPro" id="IPR008926">
    <property type="entry name" value="RNR_R1-su_N"/>
</dbReference>
<dbReference type="Gene3D" id="3.20.70.20">
    <property type="match status" value="1"/>
</dbReference>
<keyword evidence="2 3" id="KW-0067">ATP-binding</keyword>
<keyword evidence="1 3" id="KW-0547">Nucleotide-binding</keyword>
<evidence type="ECO:0000256" key="2">
    <source>
        <dbReference type="ARBA" id="ARBA00022840"/>
    </source>
</evidence>
<name>A0A2T8IL75_9POAL</name>
<dbReference type="PROSITE" id="PS51161">
    <property type="entry name" value="ATP_CONE"/>
    <property type="match status" value="1"/>
</dbReference>
<feature type="domain" description="ATP-cone" evidence="4">
    <location>
        <begin position="94"/>
        <end position="185"/>
    </location>
</feature>
<dbReference type="InterPro" id="IPR005144">
    <property type="entry name" value="ATP-cone_dom"/>
</dbReference>
<dbReference type="Gramene" id="PVH38422">
    <property type="protein sequence ID" value="PVH38422"/>
    <property type="gene ID" value="PAHAL_5G254200"/>
</dbReference>
<dbReference type="GO" id="GO:0005524">
    <property type="term" value="F:ATP binding"/>
    <property type="evidence" value="ECO:0007669"/>
    <property type="project" value="UniProtKB-UniRule"/>
</dbReference>
<dbReference type="Proteomes" id="UP000243499">
    <property type="component" value="Chromosome 5"/>
</dbReference>
<dbReference type="EMBL" id="CM008050">
    <property type="protein sequence ID" value="PVH38422.1"/>
    <property type="molecule type" value="Genomic_DNA"/>
</dbReference>
<evidence type="ECO:0000256" key="3">
    <source>
        <dbReference type="PROSITE-ProRule" id="PRU00492"/>
    </source>
</evidence>
<evidence type="ECO:0000256" key="1">
    <source>
        <dbReference type="ARBA" id="ARBA00022741"/>
    </source>
</evidence>
<dbReference type="PANTHER" id="PTHR11573:SF6">
    <property type="entry name" value="RIBONUCLEOSIDE-DIPHOSPHATE REDUCTASE LARGE SUBUNIT"/>
    <property type="match status" value="1"/>
</dbReference>
<proteinExistence type="predicted"/>
<reference evidence="5" key="1">
    <citation type="submission" date="2018-04" db="EMBL/GenBank/DDBJ databases">
        <title>WGS assembly of Panicum hallii.</title>
        <authorList>
            <person name="Lovell J."/>
            <person name="Jenkins J."/>
            <person name="Lowry D."/>
            <person name="Mamidi S."/>
            <person name="Sreedasyam A."/>
            <person name="Weng X."/>
            <person name="Barry K."/>
            <person name="Bonette J."/>
            <person name="Campitelli B."/>
            <person name="Daum C."/>
            <person name="Gordon S."/>
            <person name="Gould B."/>
            <person name="Lipzen A."/>
            <person name="Macqueen A."/>
            <person name="Palacio-Mejia J."/>
            <person name="Plott C."/>
            <person name="Shakirov E."/>
            <person name="Shu S."/>
            <person name="Yoshinaga Y."/>
            <person name="Zane M."/>
            <person name="Rokhsar D."/>
            <person name="Grimwood J."/>
            <person name="Schmutz J."/>
            <person name="Juenger T."/>
        </authorList>
    </citation>
    <scope>NUCLEOTIDE SEQUENCE [LARGE SCALE GENOMIC DNA]</scope>
    <source>
        <strain evidence="5">FIL2</strain>
    </source>
</reference>
<dbReference type="GO" id="GO:0009263">
    <property type="term" value="P:deoxyribonucleotide biosynthetic process"/>
    <property type="evidence" value="ECO:0007669"/>
    <property type="project" value="InterPro"/>
</dbReference>
<accession>A0A2T8IL75</accession>
<dbReference type="GO" id="GO:0004748">
    <property type="term" value="F:ribonucleoside-diphosphate reductase activity, thioredoxin disulfide as acceptor"/>
    <property type="evidence" value="ECO:0007669"/>
    <property type="project" value="InterPro"/>
</dbReference>
<evidence type="ECO:0000259" key="4">
    <source>
        <dbReference type="PROSITE" id="PS51161"/>
    </source>
</evidence>
<dbReference type="InterPro" id="IPR039718">
    <property type="entry name" value="Rrm1"/>
</dbReference>
<dbReference type="SUPFAM" id="SSF48168">
    <property type="entry name" value="R1 subunit of ribonucleotide reductase, N-terminal domain"/>
    <property type="match status" value="1"/>
</dbReference>
<dbReference type="AlphaFoldDB" id="A0A2T8IL75"/>
<gene>
    <name evidence="5" type="ORF">PAHAL_5G254200</name>
</gene>